<gene>
    <name evidence="4" type="ORF">GOMPHAMPRED_000391</name>
</gene>
<dbReference type="InterPro" id="IPR013149">
    <property type="entry name" value="ADH-like_C"/>
</dbReference>
<dbReference type="Gene3D" id="3.90.180.10">
    <property type="entry name" value="Medium-chain alcohol dehydrogenases, catalytic domain"/>
    <property type="match status" value="1"/>
</dbReference>
<evidence type="ECO:0000256" key="2">
    <source>
        <dbReference type="ARBA" id="ARBA00023002"/>
    </source>
</evidence>
<dbReference type="InterPro" id="IPR011032">
    <property type="entry name" value="GroES-like_sf"/>
</dbReference>
<organism evidence="4 5">
    <name type="scientific">Gomphillus americanus</name>
    <dbReference type="NCBI Taxonomy" id="1940652"/>
    <lineage>
        <taxon>Eukaryota</taxon>
        <taxon>Fungi</taxon>
        <taxon>Dikarya</taxon>
        <taxon>Ascomycota</taxon>
        <taxon>Pezizomycotina</taxon>
        <taxon>Lecanoromycetes</taxon>
        <taxon>OSLEUM clade</taxon>
        <taxon>Ostropomycetidae</taxon>
        <taxon>Ostropales</taxon>
        <taxon>Graphidaceae</taxon>
        <taxon>Gomphilloideae</taxon>
        <taxon>Gomphillus</taxon>
    </lineage>
</organism>
<accession>A0A8H3EE85</accession>
<dbReference type="Gene3D" id="3.40.50.720">
    <property type="entry name" value="NAD(P)-binding Rossmann-like Domain"/>
    <property type="match status" value="1"/>
</dbReference>
<comment type="caution">
    <text evidence="4">The sequence shown here is derived from an EMBL/GenBank/DDBJ whole genome shotgun (WGS) entry which is preliminary data.</text>
</comment>
<name>A0A8H3EE85_9LECA</name>
<keyword evidence="2" id="KW-0560">Oxidoreductase</keyword>
<dbReference type="InterPro" id="IPR047122">
    <property type="entry name" value="Trans-enoyl_RdTase-like"/>
</dbReference>
<evidence type="ECO:0000313" key="5">
    <source>
        <dbReference type="Proteomes" id="UP000664169"/>
    </source>
</evidence>
<protein>
    <recommendedName>
        <fullName evidence="3">Enoyl reductase (ER) domain-containing protein</fullName>
    </recommendedName>
</protein>
<dbReference type="PANTHER" id="PTHR45348">
    <property type="entry name" value="HYPOTHETICAL OXIDOREDUCTASE (EUROFUNG)"/>
    <property type="match status" value="1"/>
</dbReference>
<dbReference type="SMART" id="SM00829">
    <property type="entry name" value="PKS_ER"/>
    <property type="match status" value="1"/>
</dbReference>
<dbReference type="InterPro" id="IPR020843">
    <property type="entry name" value="ER"/>
</dbReference>
<evidence type="ECO:0000259" key="3">
    <source>
        <dbReference type="SMART" id="SM00829"/>
    </source>
</evidence>
<dbReference type="OrthoDB" id="48317at2759"/>
<dbReference type="Pfam" id="PF00107">
    <property type="entry name" value="ADH_zinc_N"/>
    <property type="match status" value="1"/>
</dbReference>
<dbReference type="InterPro" id="IPR036291">
    <property type="entry name" value="NAD(P)-bd_dom_sf"/>
</dbReference>
<dbReference type="EMBL" id="CAJPDQ010000001">
    <property type="protein sequence ID" value="CAF9903573.1"/>
    <property type="molecule type" value="Genomic_DNA"/>
</dbReference>
<reference evidence="4" key="1">
    <citation type="submission" date="2021-03" db="EMBL/GenBank/DDBJ databases">
        <authorList>
            <person name="Tagirdzhanova G."/>
        </authorList>
    </citation>
    <scope>NUCLEOTIDE SEQUENCE</scope>
</reference>
<keyword evidence="5" id="KW-1185">Reference proteome</keyword>
<dbReference type="Proteomes" id="UP000664169">
    <property type="component" value="Unassembled WGS sequence"/>
</dbReference>
<dbReference type="Pfam" id="PF08240">
    <property type="entry name" value="ADH_N"/>
    <property type="match status" value="1"/>
</dbReference>
<feature type="domain" description="Enoyl reductase (ER)" evidence="3">
    <location>
        <begin position="13"/>
        <end position="342"/>
    </location>
</feature>
<dbReference type="SUPFAM" id="SSF51735">
    <property type="entry name" value="NAD(P)-binding Rossmann-fold domains"/>
    <property type="match status" value="1"/>
</dbReference>
<proteinExistence type="inferred from homology"/>
<dbReference type="SUPFAM" id="SSF50129">
    <property type="entry name" value="GroES-like"/>
    <property type="match status" value="1"/>
</dbReference>
<dbReference type="GO" id="GO:0016651">
    <property type="term" value="F:oxidoreductase activity, acting on NAD(P)H"/>
    <property type="evidence" value="ECO:0007669"/>
    <property type="project" value="InterPro"/>
</dbReference>
<evidence type="ECO:0000256" key="1">
    <source>
        <dbReference type="ARBA" id="ARBA00008072"/>
    </source>
</evidence>
<comment type="similarity">
    <text evidence="1">Belongs to the zinc-containing alcohol dehydrogenase family.</text>
</comment>
<dbReference type="InterPro" id="IPR013154">
    <property type="entry name" value="ADH-like_N"/>
</dbReference>
<dbReference type="AlphaFoldDB" id="A0A8H3EE85"/>
<sequence>MRALVVEAPGKAGVIQIQQPQIRDDYIKIKVSAVALNPTDWKHIDAIADEGAVVGCDAAGEVVEIGSRVETKVSVGDHVYGFLNGSNVSNHEDGAFAEYAVIRDGIFAKVPSGVTDEAASTLALGLVTCGQGLYQSLELPWPDAPATTPFPVLVYGGSTATGMLAVQLAKLSGLTVITTASKRNFQLLKDLGADEVFDYNDPECSSRIREYTKDKLYYAFDCIAEGSSIEICSEALSSSAPPTGLHYSALLFVKSFPRGDVKTRTTLAYTGIGEAFEKRGKTTPAMPDHYQFAKRFMKVAGDLLAAGKLKPGNFAVKEGGLEGILDGLKDLKENKVSGTKLVYRIDSV</sequence>
<evidence type="ECO:0000313" key="4">
    <source>
        <dbReference type="EMBL" id="CAF9903573.1"/>
    </source>
</evidence>
<dbReference type="PANTHER" id="PTHR45348:SF2">
    <property type="entry name" value="ZINC-TYPE ALCOHOL DEHYDROGENASE-LIKE PROTEIN C2E1P3.01"/>
    <property type="match status" value="1"/>
</dbReference>
<dbReference type="CDD" id="cd08249">
    <property type="entry name" value="enoyl_reductase_like"/>
    <property type="match status" value="1"/>
</dbReference>